<dbReference type="GO" id="GO:0016757">
    <property type="term" value="F:glycosyltransferase activity"/>
    <property type="evidence" value="ECO:0007669"/>
    <property type="project" value="UniProtKB-KW"/>
</dbReference>
<dbReference type="KEGG" id="amam:HPC72_08900"/>
<organism evidence="5 6">
    <name type="scientific">Actinomyces marmotae</name>
    <dbReference type="NCBI Taxonomy" id="2737173"/>
    <lineage>
        <taxon>Bacteria</taxon>
        <taxon>Bacillati</taxon>
        <taxon>Actinomycetota</taxon>
        <taxon>Actinomycetes</taxon>
        <taxon>Actinomycetales</taxon>
        <taxon>Actinomycetaceae</taxon>
        <taxon>Actinomyces</taxon>
    </lineage>
</organism>
<dbReference type="EMBL" id="CP053642">
    <property type="protein sequence ID" value="QKD80315.1"/>
    <property type="molecule type" value="Genomic_DNA"/>
</dbReference>
<name>A0A6M8BBX8_9ACTO</name>
<keyword evidence="1" id="KW-0328">Glycosyltransferase</keyword>
<dbReference type="Gene3D" id="3.40.50.2000">
    <property type="entry name" value="Glycogen Phosphorylase B"/>
    <property type="match status" value="2"/>
</dbReference>
<dbReference type="PANTHER" id="PTHR12526">
    <property type="entry name" value="GLYCOSYLTRANSFERASE"/>
    <property type="match status" value="1"/>
</dbReference>
<evidence type="ECO:0000259" key="3">
    <source>
        <dbReference type="Pfam" id="PF00534"/>
    </source>
</evidence>
<gene>
    <name evidence="5" type="ORF">HPC72_08900</name>
</gene>
<feature type="domain" description="Glycosyltransferase subfamily 4-like N-terminal" evidence="4">
    <location>
        <begin position="20"/>
        <end position="178"/>
    </location>
</feature>
<dbReference type="CDD" id="cd03801">
    <property type="entry name" value="GT4_PimA-like"/>
    <property type="match status" value="1"/>
</dbReference>
<evidence type="ECO:0000256" key="1">
    <source>
        <dbReference type="ARBA" id="ARBA00022676"/>
    </source>
</evidence>
<dbReference type="Pfam" id="PF00534">
    <property type="entry name" value="Glycos_transf_1"/>
    <property type="match status" value="1"/>
</dbReference>
<evidence type="ECO:0000259" key="4">
    <source>
        <dbReference type="Pfam" id="PF13439"/>
    </source>
</evidence>
<evidence type="ECO:0000313" key="5">
    <source>
        <dbReference type="EMBL" id="QKD80315.1"/>
    </source>
</evidence>
<dbReference type="Pfam" id="PF13439">
    <property type="entry name" value="Glyco_transf_4"/>
    <property type="match status" value="1"/>
</dbReference>
<dbReference type="RefSeq" id="WP_159524486.1">
    <property type="nucleotide sequence ID" value="NZ_CP053642.1"/>
</dbReference>
<dbReference type="AlphaFoldDB" id="A0A6M8BBX8"/>
<keyword evidence="2 5" id="KW-0808">Transferase</keyword>
<keyword evidence="6" id="KW-1185">Reference proteome</keyword>
<evidence type="ECO:0000256" key="2">
    <source>
        <dbReference type="ARBA" id="ARBA00022679"/>
    </source>
</evidence>
<sequence>MSTILVAHPSPDLYGSDLQLVETIHALVDAGHVVKVALPADGPLVPVLRQAGATVAIIPFTVLRKALLNPRGLVGLGAGAGPEALRLARIIRSSGARAVLTNTVTIPTWPLAARLAGVPAIAHAHEAEDSQPLIIRAGLYAPLLAARAVVANSGATRDVLLSAHPLLKKRTRVIHNGVPGPERPLPGPRDRAAGTPFRVALISRLSPRKGIDIALEAIGLLRAEGVDASLVVAGSVFPGYEWYEEQLRERISQPDLSGAVELLGYVNPTWPLLADADAVIVPSLGESFGNTAAEALHAGRPLVASRAQALREVVRDGETGLLVDPASPQALAAALAELERDPARARGLAAAGQADAAERFSVERYRSEIVDAVESLLQ</sequence>
<feature type="domain" description="Glycosyl transferase family 1" evidence="3">
    <location>
        <begin position="194"/>
        <end position="352"/>
    </location>
</feature>
<reference evidence="5 6" key="1">
    <citation type="submission" date="2020-05" db="EMBL/GenBank/DDBJ databases">
        <title>Actinomyces sp. zg-325.</title>
        <authorList>
            <person name="Yang C."/>
        </authorList>
    </citation>
    <scope>NUCLEOTIDE SEQUENCE [LARGE SCALE GENOMIC DNA]</scope>
    <source>
        <strain evidence="6">zg-325</strain>
    </source>
</reference>
<accession>A0A6M8BBX8</accession>
<evidence type="ECO:0000313" key="6">
    <source>
        <dbReference type="Proteomes" id="UP000504752"/>
    </source>
</evidence>
<proteinExistence type="predicted"/>
<dbReference type="SUPFAM" id="SSF53756">
    <property type="entry name" value="UDP-Glycosyltransferase/glycogen phosphorylase"/>
    <property type="match status" value="1"/>
</dbReference>
<dbReference type="InterPro" id="IPR001296">
    <property type="entry name" value="Glyco_trans_1"/>
</dbReference>
<protein>
    <submittedName>
        <fullName evidence="5">Glycosyltransferase family 4 protein</fullName>
    </submittedName>
</protein>
<dbReference type="InterPro" id="IPR028098">
    <property type="entry name" value="Glyco_trans_4-like_N"/>
</dbReference>
<dbReference type="Proteomes" id="UP000504752">
    <property type="component" value="Chromosome"/>
</dbReference>